<reference evidence="2 3" key="1">
    <citation type="submission" date="2020-02" db="EMBL/GenBank/DDBJ databases">
        <title>Whole-genome analyses of novel actinobacteria.</title>
        <authorList>
            <person name="Sahin N."/>
            <person name="Tokatli A."/>
        </authorList>
    </citation>
    <scope>NUCLEOTIDE SEQUENCE [LARGE SCALE GENOMIC DNA]</scope>
    <source>
        <strain evidence="2 3">YC504</strain>
    </source>
</reference>
<keyword evidence="3" id="KW-1185">Reference proteome</keyword>
<name>A0A6G4XTD7_9ACTN</name>
<dbReference type="Proteomes" id="UP000481109">
    <property type="component" value="Unassembled WGS sequence"/>
</dbReference>
<evidence type="ECO:0000256" key="1">
    <source>
        <dbReference type="SAM" id="SignalP"/>
    </source>
</evidence>
<dbReference type="AlphaFoldDB" id="A0A6G4XTD7"/>
<dbReference type="RefSeq" id="WP_165335472.1">
    <property type="nucleotide sequence ID" value="NZ_JAAKZW010000188.1"/>
</dbReference>
<evidence type="ECO:0008006" key="4">
    <source>
        <dbReference type="Google" id="ProtNLM"/>
    </source>
</evidence>
<gene>
    <name evidence="2" type="ORF">G6045_30930</name>
</gene>
<protein>
    <recommendedName>
        <fullName evidence="4">Lipoprotein</fullName>
    </recommendedName>
</protein>
<sequence length="226" mass="23467">MRLYGKSLAVVGIVGVALAGCSSGGGEQSFDGKSAGTIADEATAAMKSAKSFRLATDGEERGQRTKVTMEVAESGKCRTKMDLPMVGQVESVTVDGTSYSKGGPEFMKMVLGGEAAAKAAQGRWVKSPDKAKDTTCRIESLFTPEALKGSSRGADSSVDGHRTATLTKSEQGNQVTVHVAAEGKPYVLRIEAQGAAKNTATFSSFDERIEVKAPPMSEVVPGKPGA</sequence>
<comment type="caution">
    <text evidence="2">The sequence shown here is derived from an EMBL/GenBank/DDBJ whole genome shotgun (WGS) entry which is preliminary data.</text>
</comment>
<dbReference type="Gene3D" id="2.50.20.20">
    <property type="match status" value="1"/>
</dbReference>
<keyword evidence="1" id="KW-0732">Signal</keyword>
<organism evidence="2 3">
    <name type="scientific">Streptomyces mesophilus</name>
    <dbReference type="NCBI Taxonomy" id="1775132"/>
    <lineage>
        <taxon>Bacteria</taxon>
        <taxon>Bacillati</taxon>
        <taxon>Actinomycetota</taxon>
        <taxon>Actinomycetes</taxon>
        <taxon>Kitasatosporales</taxon>
        <taxon>Streptomycetaceae</taxon>
        <taxon>Streptomyces</taxon>
    </lineage>
</organism>
<feature type="chain" id="PRO_5038819015" description="Lipoprotein" evidence="1">
    <location>
        <begin position="20"/>
        <end position="226"/>
    </location>
</feature>
<evidence type="ECO:0000313" key="2">
    <source>
        <dbReference type="EMBL" id="NGO80040.1"/>
    </source>
</evidence>
<accession>A0A6G4XTD7</accession>
<evidence type="ECO:0000313" key="3">
    <source>
        <dbReference type="Proteomes" id="UP000481109"/>
    </source>
</evidence>
<dbReference type="PROSITE" id="PS51257">
    <property type="entry name" value="PROKAR_LIPOPROTEIN"/>
    <property type="match status" value="1"/>
</dbReference>
<dbReference type="EMBL" id="JAAKZW010000188">
    <property type="protein sequence ID" value="NGO80040.1"/>
    <property type="molecule type" value="Genomic_DNA"/>
</dbReference>
<feature type="signal peptide" evidence="1">
    <location>
        <begin position="1"/>
        <end position="19"/>
    </location>
</feature>
<proteinExistence type="predicted"/>